<sequence>DTFDAEYDKAACNQDVFILFTSGVSKLPSRSAIDQELWRSYFDPFVGRAFHYADTERLDINNVSFSYLTAITGIGPTYAERIITERNKHKFDDIEDAHH</sequence>
<name>A0A9N9HFF2_9GLOM</name>
<dbReference type="AlphaFoldDB" id="A0A9N9HFF2"/>
<keyword evidence="2" id="KW-1185">Reference proteome</keyword>
<feature type="non-terminal residue" evidence="1">
    <location>
        <position position="99"/>
    </location>
</feature>
<dbReference type="Proteomes" id="UP000789572">
    <property type="component" value="Unassembled WGS sequence"/>
</dbReference>
<comment type="caution">
    <text evidence="1">The sequence shown here is derived from an EMBL/GenBank/DDBJ whole genome shotgun (WGS) entry which is preliminary data.</text>
</comment>
<dbReference type="Gene3D" id="1.10.150.320">
    <property type="entry name" value="Photosystem II 12 kDa extrinsic protein"/>
    <property type="match status" value="1"/>
</dbReference>
<reference evidence="1" key="1">
    <citation type="submission" date="2021-06" db="EMBL/GenBank/DDBJ databases">
        <authorList>
            <person name="Kallberg Y."/>
            <person name="Tangrot J."/>
            <person name="Rosling A."/>
        </authorList>
    </citation>
    <scope>NUCLEOTIDE SEQUENCE</scope>
    <source>
        <strain evidence="1">IA702</strain>
    </source>
</reference>
<evidence type="ECO:0000313" key="1">
    <source>
        <dbReference type="EMBL" id="CAG8669796.1"/>
    </source>
</evidence>
<dbReference type="SUPFAM" id="SSF47781">
    <property type="entry name" value="RuvA domain 2-like"/>
    <property type="match status" value="1"/>
</dbReference>
<evidence type="ECO:0000313" key="2">
    <source>
        <dbReference type="Proteomes" id="UP000789572"/>
    </source>
</evidence>
<protein>
    <submittedName>
        <fullName evidence="1">8255_t:CDS:1</fullName>
    </submittedName>
</protein>
<gene>
    <name evidence="1" type="ORF">POCULU_LOCUS10906</name>
</gene>
<dbReference type="InterPro" id="IPR010994">
    <property type="entry name" value="RuvA_2-like"/>
</dbReference>
<feature type="non-terminal residue" evidence="1">
    <location>
        <position position="1"/>
    </location>
</feature>
<dbReference type="Pfam" id="PF12836">
    <property type="entry name" value="HHH_3"/>
    <property type="match status" value="1"/>
</dbReference>
<dbReference type="EMBL" id="CAJVPJ010006589">
    <property type="protein sequence ID" value="CAG8669796.1"/>
    <property type="molecule type" value="Genomic_DNA"/>
</dbReference>
<accession>A0A9N9HFF2</accession>
<proteinExistence type="predicted"/>
<organism evidence="1 2">
    <name type="scientific">Paraglomus occultum</name>
    <dbReference type="NCBI Taxonomy" id="144539"/>
    <lineage>
        <taxon>Eukaryota</taxon>
        <taxon>Fungi</taxon>
        <taxon>Fungi incertae sedis</taxon>
        <taxon>Mucoromycota</taxon>
        <taxon>Glomeromycotina</taxon>
        <taxon>Glomeromycetes</taxon>
        <taxon>Paraglomerales</taxon>
        <taxon>Paraglomeraceae</taxon>
        <taxon>Paraglomus</taxon>
    </lineage>
</organism>